<accession>A0ABY8LLS6</accession>
<protein>
    <recommendedName>
        <fullName evidence="4">ABC transmembrane type-1 domain-containing protein</fullName>
    </recommendedName>
</protein>
<gene>
    <name evidence="2" type="ORF">QEN58_15830</name>
</gene>
<feature type="transmembrane region" description="Helical" evidence="1">
    <location>
        <begin position="20"/>
        <end position="41"/>
    </location>
</feature>
<evidence type="ECO:0000313" key="3">
    <source>
        <dbReference type="Proteomes" id="UP001179830"/>
    </source>
</evidence>
<keyword evidence="1" id="KW-0812">Transmembrane</keyword>
<organism evidence="2 3">
    <name type="scientific">Halomonas alkaliantarctica</name>
    <dbReference type="NCBI Taxonomy" id="232346"/>
    <lineage>
        <taxon>Bacteria</taxon>
        <taxon>Pseudomonadati</taxon>
        <taxon>Pseudomonadota</taxon>
        <taxon>Gammaproteobacteria</taxon>
        <taxon>Oceanospirillales</taxon>
        <taxon>Halomonadaceae</taxon>
        <taxon>Halomonas</taxon>
    </lineage>
</organism>
<dbReference type="RefSeq" id="WP_280104566.1">
    <property type="nucleotide sequence ID" value="NZ_CP122961.1"/>
</dbReference>
<feature type="transmembrane region" description="Helical" evidence="1">
    <location>
        <begin position="161"/>
        <end position="181"/>
    </location>
</feature>
<evidence type="ECO:0000256" key="1">
    <source>
        <dbReference type="SAM" id="Phobius"/>
    </source>
</evidence>
<dbReference type="Proteomes" id="UP001179830">
    <property type="component" value="Chromosome"/>
</dbReference>
<evidence type="ECO:0008006" key="4">
    <source>
        <dbReference type="Google" id="ProtNLM"/>
    </source>
</evidence>
<keyword evidence="1" id="KW-1133">Transmembrane helix</keyword>
<feature type="transmembrane region" description="Helical" evidence="1">
    <location>
        <begin position="61"/>
        <end position="84"/>
    </location>
</feature>
<keyword evidence="3" id="KW-1185">Reference proteome</keyword>
<proteinExistence type="predicted"/>
<sequence length="214" mass="25097">MLPEAIVLRLYGSLIKFIRLSRLVVFSLLIFGTSEKVFDFLLSDFLSASVSKVYDFIKSEFLEGSFLIAAISFVLAFFIIPMINKAVLENFAKREHKFTDALVEKVQQAIVTKSSVLDLHKWKKKSQEGSKSIKHIFFFQELFLGLCFYLFYFFILRSSAVSLLFFILLIFVYLVSSWFFVRKIMIIYITKIYFFNEVVKERNRLGVDQMNNEI</sequence>
<name>A0ABY8LLS6_9GAMM</name>
<evidence type="ECO:0000313" key="2">
    <source>
        <dbReference type="EMBL" id="WGI24786.1"/>
    </source>
</evidence>
<feature type="transmembrane region" description="Helical" evidence="1">
    <location>
        <begin position="136"/>
        <end position="155"/>
    </location>
</feature>
<keyword evidence="1" id="KW-0472">Membrane</keyword>
<dbReference type="EMBL" id="CP122961">
    <property type="protein sequence ID" value="WGI24786.1"/>
    <property type="molecule type" value="Genomic_DNA"/>
</dbReference>
<reference evidence="2" key="1">
    <citation type="submission" date="2023-04" db="EMBL/GenBank/DDBJ databases">
        <title>Complete genome sequence of Halomonas alkaliantarctica MSP3 isolated from marine sediment, Jeju Island.</title>
        <authorList>
            <person name="Park S.-J."/>
        </authorList>
    </citation>
    <scope>NUCLEOTIDE SEQUENCE</scope>
    <source>
        <strain evidence="2">MSP3</strain>
    </source>
</reference>